<evidence type="ECO:0000259" key="10">
    <source>
        <dbReference type="Pfam" id="PF01909"/>
    </source>
</evidence>
<keyword evidence="2" id="KW-1277">Toxin-antitoxin system</keyword>
<dbReference type="InterPro" id="IPR043519">
    <property type="entry name" value="NT_sf"/>
</dbReference>
<comment type="similarity">
    <text evidence="9">Belongs to the MntA antitoxin family.</text>
</comment>
<keyword evidence="6" id="KW-0547">Nucleotide-binding</keyword>
<dbReference type="GO" id="GO:0016779">
    <property type="term" value="F:nucleotidyltransferase activity"/>
    <property type="evidence" value="ECO:0007669"/>
    <property type="project" value="UniProtKB-KW"/>
</dbReference>
<comment type="caution">
    <text evidence="11">The sequence shown here is derived from an EMBL/GenBank/DDBJ whole genome shotgun (WGS) entry which is preliminary data.</text>
</comment>
<evidence type="ECO:0000256" key="5">
    <source>
        <dbReference type="ARBA" id="ARBA00022723"/>
    </source>
</evidence>
<evidence type="ECO:0000256" key="8">
    <source>
        <dbReference type="ARBA" id="ARBA00022842"/>
    </source>
</evidence>
<evidence type="ECO:0000256" key="3">
    <source>
        <dbReference type="ARBA" id="ARBA00022679"/>
    </source>
</evidence>
<accession>A0A849JT54</accession>
<dbReference type="EMBL" id="JABFAJ010000006">
    <property type="protein sequence ID" value="NNU26586.1"/>
    <property type="molecule type" value="Genomic_DNA"/>
</dbReference>
<organism evidence="11 12">
    <name type="scientific">Isoptericola sediminis</name>
    <dbReference type="NCBI Taxonomy" id="2733572"/>
    <lineage>
        <taxon>Bacteria</taxon>
        <taxon>Bacillati</taxon>
        <taxon>Actinomycetota</taxon>
        <taxon>Actinomycetes</taxon>
        <taxon>Micrococcales</taxon>
        <taxon>Promicromonosporaceae</taxon>
        <taxon>Isoptericola</taxon>
    </lineage>
</organism>
<evidence type="ECO:0000256" key="6">
    <source>
        <dbReference type="ARBA" id="ARBA00022741"/>
    </source>
</evidence>
<gene>
    <name evidence="11" type="ORF">HLI28_03395</name>
</gene>
<evidence type="ECO:0000256" key="9">
    <source>
        <dbReference type="ARBA" id="ARBA00038276"/>
    </source>
</evidence>
<sequence length="89" mass="9586">MLRQHRDEVVDVAARHGVRNVRVFGSVASGDDRPDSDVDLLVDVDDGVGLFALGRLEAELKGILGRRVDVVPERSLRSAVGDTVVAIPL</sequence>
<dbReference type="Gene3D" id="3.30.460.10">
    <property type="entry name" value="Beta Polymerase, domain 2"/>
    <property type="match status" value="1"/>
</dbReference>
<dbReference type="PANTHER" id="PTHR33571:SF12">
    <property type="entry name" value="BSL3053 PROTEIN"/>
    <property type="match status" value="1"/>
</dbReference>
<proteinExistence type="inferred from homology"/>
<keyword evidence="12" id="KW-1185">Reference proteome</keyword>
<evidence type="ECO:0000256" key="7">
    <source>
        <dbReference type="ARBA" id="ARBA00022840"/>
    </source>
</evidence>
<keyword evidence="7" id="KW-0067">ATP-binding</keyword>
<keyword evidence="8" id="KW-0460">Magnesium</keyword>
<evidence type="ECO:0000313" key="11">
    <source>
        <dbReference type="EMBL" id="NNU26586.1"/>
    </source>
</evidence>
<dbReference type="SUPFAM" id="SSF81301">
    <property type="entry name" value="Nucleotidyltransferase"/>
    <property type="match status" value="1"/>
</dbReference>
<dbReference type="CDD" id="cd05403">
    <property type="entry name" value="NT_KNTase_like"/>
    <property type="match status" value="1"/>
</dbReference>
<evidence type="ECO:0000313" key="12">
    <source>
        <dbReference type="Proteomes" id="UP000557204"/>
    </source>
</evidence>
<dbReference type="Proteomes" id="UP000557204">
    <property type="component" value="Unassembled WGS sequence"/>
</dbReference>
<evidence type="ECO:0000256" key="4">
    <source>
        <dbReference type="ARBA" id="ARBA00022695"/>
    </source>
</evidence>
<protein>
    <submittedName>
        <fullName evidence="11">Nucleotidyltransferase</fullName>
    </submittedName>
</protein>
<dbReference type="InterPro" id="IPR052038">
    <property type="entry name" value="Type-VII_TA_antitoxin"/>
</dbReference>
<dbReference type="GO" id="GO:0005524">
    <property type="term" value="F:ATP binding"/>
    <property type="evidence" value="ECO:0007669"/>
    <property type="project" value="UniProtKB-KW"/>
</dbReference>
<reference evidence="11 12" key="1">
    <citation type="submission" date="2020-05" db="EMBL/GenBank/DDBJ databases">
        <title>Genome sequence of Isoptericola sp. JC619 isolated from Chilika lagoon, India.</title>
        <authorList>
            <person name="Kumar D."/>
            <person name="Appam K."/>
            <person name="Gandham S."/>
            <person name="Uppada J."/>
            <person name="Sasikala C."/>
            <person name="Venkata Ramana C."/>
        </authorList>
    </citation>
    <scope>NUCLEOTIDE SEQUENCE [LARGE SCALE GENOMIC DNA]</scope>
    <source>
        <strain evidence="11 12">JC619</strain>
    </source>
</reference>
<keyword evidence="5" id="KW-0479">Metal-binding</keyword>
<keyword evidence="4" id="KW-0548">Nucleotidyltransferase</keyword>
<keyword evidence="3 11" id="KW-0808">Transferase</keyword>
<dbReference type="GO" id="GO:0046872">
    <property type="term" value="F:metal ion binding"/>
    <property type="evidence" value="ECO:0007669"/>
    <property type="project" value="UniProtKB-KW"/>
</dbReference>
<dbReference type="Pfam" id="PF01909">
    <property type="entry name" value="NTP_transf_2"/>
    <property type="match status" value="1"/>
</dbReference>
<dbReference type="AlphaFoldDB" id="A0A849JT54"/>
<dbReference type="InterPro" id="IPR002934">
    <property type="entry name" value="Polymerase_NTP_transf_dom"/>
</dbReference>
<evidence type="ECO:0000256" key="2">
    <source>
        <dbReference type="ARBA" id="ARBA00022649"/>
    </source>
</evidence>
<evidence type="ECO:0000256" key="1">
    <source>
        <dbReference type="ARBA" id="ARBA00001946"/>
    </source>
</evidence>
<name>A0A849JT54_9MICO</name>
<comment type="cofactor">
    <cofactor evidence="1">
        <name>Mg(2+)</name>
        <dbReference type="ChEBI" id="CHEBI:18420"/>
    </cofactor>
</comment>
<dbReference type="PANTHER" id="PTHR33571">
    <property type="entry name" value="SSL8005 PROTEIN"/>
    <property type="match status" value="1"/>
</dbReference>
<feature type="domain" description="Polymerase nucleotidyl transferase" evidence="10">
    <location>
        <begin position="13"/>
        <end position="77"/>
    </location>
</feature>